<accession>X1HVU6</accession>
<reference evidence="1" key="1">
    <citation type="journal article" date="2014" name="Front. Microbiol.">
        <title>High frequency of phylogenetically diverse reductive dehalogenase-homologous genes in deep subseafloor sedimentary metagenomes.</title>
        <authorList>
            <person name="Kawai M."/>
            <person name="Futagami T."/>
            <person name="Toyoda A."/>
            <person name="Takaki Y."/>
            <person name="Nishi S."/>
            <person name="Hori S."/>
            <person name="Arai W."/>
            <person name="Tsubouchi T."/>
            <person name="Morono Y."/>
            <person name="Uchiyama I."/>
            <person name="Ito T."/>
            <person name="Fujiyama A."/>
            <person name="Inagaki F."/>
            <person name="Takami H."/>
        </authorList>
    </citation>
    <scope>NUCLEOTIDE SEQUENCE</scope>
    <source>
        <strain evidence="1">Expedition CK06-06</strain>
    </source>
</reference>
<name>X1HVU6_9ZZZZ</name>
<comment type="caution">
    <text evidence="1">The sequence shown here is derived from an EMBL/GenBank/DDBJ whole genome shotgun (WGS) entry which is preliminary data.</text>
</comment>
<evidence type="ECO:0000313" key="1">
    <source>
        <dbReference type="EMBL" id="GAH74286.1"/>
    </source>
</evidence>
<dbReference type="EMBL" id="BARU01032730">
    <property type="protein sequence ID" value="GAH74286.1"/>
    <property type="molecule type" value="Genomic_DNA"/>
</dbReference>
<gene>
    <name evidence="1" type="ORF">S03H2_51579</name>
</gene>
<organism evidence="1">
    <name type="scientific">marine sediment metagenome</name>
    <dbReference type="NCBI Taxonomy" id="412755"/>
    <lineage>
        <taxon>unclassified sequences</taxon>
        <taxon>metagenomes</taxon>
        <taxon>ecological metagenomes</taxon>
    </lineage>
</organism>
<dbReference type="AlphaFoldDB" id="X1HVU6"/>
<feature type="non-terminal residue" evidence="1">
    <location>
        <position position="56"/>
    </location>
</feature>
<protein>
    <submittedName>
        <fullName evidence="1">Uncharacterized protein</fullName>
    </submittedName>
</protein>
<proteinExistence type="predicted"/>
<sequence length="56" mass="6165">MAWFEMFTDAFTGDDDTSLPDHDASWVLDMGTHVLKDNGYRCTGAGRARVNVALAD</sequence>